<proteinExistence type="predicted"/>
<feature type="transmembrane region" description="Helical" evidence="1">
    <location>
        <begin position="85"/>
        <end position="105"/>
    </location>
</feature>
<keyword evidence="3" id="KW-1185">Reference proteome</keyword>
<protein>
    <submittedName>
        <fullName evidence="2">Uncharacterized protein</fullName>
    </submittedName>
</protein>
<comment type="caution">
    <text evidence="2">The sequence shown here is derived from an EMBL/GenBank/DDBJ whole genome shotgun (WGS) entry which is preliminary data.</text>
</comment>
<name>A0AAV6ZAV0_ENGPU</name>
<reference evidence="2" key="1">
    <citation type="thesis" date="2020" institute="ProQuest LLC" country="789 East Eisenhower Parkway, Ann Arbor, MI, USA">
        <title>Comparative Genomics and Chromosome Evolution.</title>
        <authorList>
            <person name="Mudd A.B."/>
        </authorList>
    </citation>
    <scope>NUCLEOTIDE SEQUENCE</scope>
    <source>
        <strain evidence="2">237g6f4</strain>
        <tissue evidence="2">Blood</tissue>
    </source>
</reference>
<dbReference type="AlphaFoldDB" id="A0AAV6ZAV0"/>
<sequence>MSTWGCDGLPEPFLQSRSSSLMRMRHDMTQNTAARGTRPRVQVIHVSSVTVIKIQIKQKIAPGGVATGMIIHGITMYNVIVIPLQHFLCFIFSICTFSLAATKVTPGQGTSHRRRSSDPLVYPLYHH</sequence>
<gene>
    <name evidence="2" type="ORF">GDO81_024804</name>
</gene>
<keyword evidence="1" id="KW-0812">Transmembrane</keyword>
<keyword evidence="1" id="KW-0472">Membrane</keyword>
<organism evidence="2 3">
    <name type="scientific">Engystomops pustulosus</name>
    <name type="common">Tungara frog</name>
    <name type="synonym">Physalaemus pustulosus</name>
    <dbReference type="NCBI Taxonomy" id="76066"/>
    <lineage>
        <taxon>Eukaryota</taxon>
        <taxon>Metazoa</taxon>
        <taxon>Chordata</taxon>
        <taxon>Craniata</taxon>
        <taxon>Vertebrata</taxon>
        <taxon>Euteleostomi</taxon>
        <taxon>Amphibia</taxon>
        <taxon>Batrachia</taxon>
        <taxon>Anura</taxon>
        <taxon>Neobatrachia</taxon>
        <taxon>Hyloidea</taxon>
        <taxon>Leptodactylidae</taxon>
        <taxon>Leiuperinae</taxon>
        <taxon>Engystomops</taxon>
    </lineage>
</organism>
<keyword evidence="1" id="KW-1133">Transmembrane helix</keyword>
<evidence type="ECO:0000256" key="1">
    <source>
        <dbReference type="SAM" id="Phobius"/>
    </source>
</evidence>
<evidence type="ECO:0000313" key="3">
    <source>
        <dbReference type="Proteomes" id="UP000824782"/>
    </source>
</evidence>
<accession>A0AAV6ZAV0</accession>
<evidence type="ECO:0000313" key="2">
    <source>
        <dbReference type="EMBL" id="KAG8543383.1"/>
    </source>
</evidence>
<dbReference type="Proteomes" id="UP000824782">
    <property type="component" value="Unassembled WGS sequence"/>
</dbReference>
<dbReference type="EMBL" id="WNYA01003504">
    <property type="protein sequence ID" value="KAG8543383.1"/>
    <property type="molecule type" value="Genomic_DNA"/>
</dbReference>